<comment type="caution">
    <text evidence="1">The sequence shown here is derived from an EMBL/GenBank/DDBJ whole genome shotgun (WGS) entry which is preliminary data.</text>
</comment>
<evidence type="ECO:0000313" key="1">
    <source>
        <dbReference type="EMBL" id="OGL54275.1"/>
    </source>
</evidence>
<dbReference type="EMBL" id="MGDJ01000004">
    <property type="protein sequence ID" value="OGL54275.1"/>
    <property type="molecule type" value="Genomic_DNA"/>
</dbReference>
<dbReference type="GO" id="GO:0009159">
    <property type="term" value="P:deoxyribonucleoside monophosphate catabolic process"/>
    <property type="evidence" value="ECO:0007669"/>
    <property type="project" value="TreeGrafter"/>
</dbReference>
<protein>
    <recommendedName>
        <fullName evidence="3">2'-deoxynucleoside 5'-phosphate N-hydrolase 1</fullName>
    </recommendedName>
</protein>
<sequence>MKVYFTAALRGRKLFLKNYETIVKYLRELGYEVNTCDVLDDGIEDRVARQTEEDRIEAHCRLSRLLRNADVVVVEVSVPSTSLGYEITEALFLEKPVVVLYARGGNHPTLLEGRKDEKLQMMEYDLGGLKKLLEQAMIEAEKMLDVRFNFFVNQKIRDYLERVAKERRVPKSVFIRGLIEREMKKEER</sequence>
<organism evidence="1 2">
    <name type="scientific">Candidatus Shapirobacteria bacterium RBG_13_44_7</name>
    <dbReference type="NCBI Taxonomy" id="1802149"/>
    <lineage>
        <taxon>Bacteria</taxon>
        <taxon>Candidatus Shapironibacteriota</taxon>
    </lineage>
</organism>
<dbReference type="PANTHER" id="PTHR15364:SF0">
    <property type="entry name" value="2'-DEOXYNUCLEOSIDE 5'-PHOSPHATE N-HYDROLASE 1"/>
    <property type="match status" value="1"/>
</dbReference>
<dbReference type="PANTHER" id="PTHR15364">
    <property type="entry name" value="2'-DEOXYNUCLEOSIDE 5'-PHOSPHATE N-HYDROLASE 1"/>
    <property type="match status" value="1"/>
</dbReference>
<dbReference type="InterPro" id="IPR051239">
    <property type="entry name" value="2'-dNMP_N-hydrolase"/>
</dbReference>
<dbReference type="GO" id="GO:0070694">
    <property type="term" value="F:5-hydroxymethyl-dUMP N-hydrolase activity"/>
    <property type="evidence" value="ECO:0007669"/>
    <property type="project" value="TreeGrafter"/>
</dbReference>
<dbReference type="AlphaFoldDB" id="A0A1F7SKJ1"/>
<gene>
    <name evidence="1" type="ORF">A3K55_02435</name>
</gene>
<dbReference type="Gene3D" id="3.40.50.450">
    <property type="match status" value="1"/>
</dbReference>
<proteinExistence type="predicted"/>
<name>A0A1F7SKJ1_9BACT</name>
<accession>A0A1F7SKJ1</accession>
<dbReference type="Proteomes" id="UP000185874">
    <property type="component" value="Unassembled WGS sequence"/>
</dbReference>
<evidence type="ECO:0000313" key="2">
    <source>
        <dbReference type="Proteomes" id="UP000185874"/>
    </source>
</evidence>
<evidence type="ECO:0008006" key="3">
    <source>
        <dbReference type="Google" id="ProtNLM"/>
    </source>
</evidence>
<reference evidence="1 2" key="1">
    <citation type="journal article" date="2016" name="Nat. Commun.">
        <title>Thousands of microbial genomes shed light on interconnected biogeochemical processes in an aquifer system.</title>
        <authorList>
            <person name="Anantharaman K."/>
            <person name="Brown C.T."/>
            <person name="Hug L.A."/>
            <person name="Sharon I."/>
            <person name="Castelle C.J."/>
            <person name="Probst A.J."/>
            <person name="Thomas B.C."/>
            <person name="Singh A."/>
            <person name="Wilkins M.J."/>
            <person name="Karaoz U."/>
            <person name="Brodie E.L."/>
            <person name="Williams K.H."/>
            <person name="Hubbard S.S."/>
            <person name="Banfield J.F."/>
        </authorList>
    </citation>
    <scope>NUCLEOTIDE SEQUENCE [LARGE SCALE GENOMIC DNA]</scope>
</reference>